<feature type="compositionally biased region" description="Polar residues" evidence="1">
    <location>
        <begin position="381"/>
        <end position="394"/>
    </location>
</feature>
<organism evidence="4 5">
    <name type="scientific">Sipha flava</name>
    <name type="common">yellow sugarcane aphid</name>
    <dbReference type="NCBI Taxonomy" id="143950"/>
    <lineage>
        <taxon>Eukaryota</taxon>
        <taxon>Metazoa</taxon>
        <taxon>Ecdysozoa</taxon>
        <taxon>Arthropoda</taxon>
        <taxon>Hexapoda</taxon>
        <taxon>Insecta</taxon>
        <taxon>Pterygota</taxon>
        <taxon>Neoptera</taxon>
        <taxon>Paraneoptera</taxon>
        <taxon>Hemiptera</taxon>
        <taxon>Sternorrhyncha</taxon>
        <taxon>Aphidomorpha</taxon>
        <taxon>Aphidoidea</taxon>
        <taxon>Aphididae</taxon>
        <taxon>Sipha</taxon>
    </lineage>
</organism>
<feature type="compositionally biased region" description="Basic residues" evidence="1">
    <location>
        <begin position="352"/>
        <end position="365"/>
    </location>
</feature>
<feature type="domain" description="Exuperantia SAM-like" evidence="2">
    <location>
        <begin position="276"/>
        <end position="334"/>
    </location>
</feature>
<dbReference type="GO" id="GO:0042803">
    <property type="term" value="F:protein homodimerization activity"/>
    <property type="evidence" value="ECO:0007669"/>
    <property type="project" value="InterPro"/>
</dbReference>
<proteinExistence type="predicted"/>
<dbReference type="RefSeq" id="XP_025419074.1">
    <property type="nucleotide sequence ID" value="XM_025563289.1"/>
</dbReference>
<dbReference type="Proteomes" id="UP000694846">
    <property type="component" value="Unplaced"/>
</dbReference>
<dbReference type="AlphaFoldDB" id="A0A8B8G768"/>
<protein>
    <submittedName>
        <fullName evidence="5">Maternal protein exuperantia</fullName>
    </submittedName>
</protein>
<dbReference type="InterPro" id="IPR054362">
    <property type="entry name" value="Exu_RNase_H-like"/>
</dbReference>
<dbReference type="GO" id="GO:0045450">
    <property type="term" value="P:bicoid mRNA localization"/>
    <property type="evidence" value="ECO:0007669"/>
    <property type="project" value="InterPro"/>
</dbReference>
<reference evidence="5" key="1">
    <citation type="submission" date="2025-08" db="UniProtKB">
        <authorList>
            <consortium name="RefSeq"/>
        </authorList>
    </citation>
    <scope>IDENTIFICATION</scope>
    <source>
        <tissue evidence="5">Whole body</tissue>
    </source>
</reference>
<evidence type="ECO:0000259" key="2">
    <source>
        <dbReference type="Pfam" id="PF18609"/>
    </source>
</evidence>
<dbReference type="InterPro" id="IPR036397">
    <property type="entry name" value="RNaseH_sf"/>
</dbReference>
<dbReference type="Pfam" id="PF18609">
    <property type="entry name" value="SAM_Exu"/>
    <property type="match status" value="1"/>
</dbReference>
<sequence length="414" mass="46854">MVQNTEIIDASRNNMVVLDNLSDYLIFGWDIDTTGRRLLDEICHIAGYTPKSAFNQYIMPHNDIDQVARKRHLLCTITMGRFRALKDVKSNKTLKSKSEISALVEFIEWLEQTLKDNGKKKAILVCHEVSKFNTCLLIKSLLVYNLLDKFSELVVGFANCHSFAQTHCQDTMVTFSLRVLSKVLLDKDHIDISKATERAKLAYDIVQHLCVTLGNGDGDGKEVVTGSEVSEETKTKALSTFLTALDDEVNTLHSTQELLARQKSLNTVYQKFFSYHTSTTERKKAIGYRNSIAKANIDYTTLQTLWTDNRDSFKEIVKEKLPELSDEDKEDIIVTIIKHFENPEPDSPPPKGGRRYGGRFRRHSSSNKDTRKSTSDKENDPSSVSSISDANGHTTVEEKPQNEISITHENGDNK</sequence>
<dbReference type="GO" id="GO:0003723">
    <property type="term" value="F:RNA binding"/>
    <property type="evidence" value="ECO:0007669"/>
    <property type="project" value="InterPro"/>
</dbReference>
<dbReference type="InterPro" id="IPR037998">
    <property type="entry name" value="Exu"/>
</dbReference>
<dbReference type="Pfam" id="PF22123">
    <property type="entry name" value="Exu_RNase_H_like"/>
    <property type="match status" value="1"/>
</dbReference>
<dbReference type="GeneID" id="112689533"/>
<dbReference type="CTD" id="37345"/>
<keyword evidence="4" id="KW-1185">Reference proteome</keyword>
<feature type="domain" description="Exuperantia RNAse H-like" evidence="3">
    <location>
        <begin position="24"/>
        <end position="184"/>
    </location>
</feature>
<accession>A0A8B8G768</accession>
<name>A0A8B8G768_9HEMI</name>
<evidence type="ECO:0000313" key="4">
    <source>
        <dbReference type="Proteomes" id="UP000694846"/>
    </source>
</evidence>
<dbReference type="PANTHER" id="PTHR12384:SF2">
    <property type="entry name" value="MATERNAL PROTEIN EXUPERANTIA"/>
    <property type="match status" value="1"/>
</dbReference>
<gene>
    <name evidence="5" type="primary">LOC112689533</name>
</gene>
<dbReference type="PANTHER" id="PTHR12384">
    <property type="entry name" value="MATERNAL PROTEIN EXUPERANTIA"/>
    <property type="match status" value="1"/>
</dbReference>
<evidence type="ECO:0000259" key="3">
    <source>
        <dbReference type="Pfam" id="PF22123"/>
    </source>
</evidence>
<feature type="region of interest" description="Disordered" evidence="1">
    <location>
        <begin position="339"/>
        <end position="414"/>
    </location>
</feature>
<evidence type="ECO:0000256" key="1">
    <source>
        <dbReference type="SAM" id="MobiDB-lite"/>
    </source>
</evidence>
<dbReference type="Gene3D" id="3.30.420.10">
    <property type="entry name" value="Ribonuclease H-like superfamily/Ribonuclease H"/>
    <property type="match status" value="1"/>
</dbReference>
<feature type="compositionally biased region" description="Basic and acidic residues" evidence="1">
    <location>
        <begin position="366"/>
        <end position="380"/>
    </location>
</feature>
<evidence type="ECO:0000313" key="5">
    <source>
        <dbReference type="RefSeq" id="XP_025419074.1"/>
    </source>
</evidence>
<dbReference type="InterPro" id="IPR040941">
    <property type="entry name" value="SAM_Exu"/>
</dbReference>
<dbReference type="OrthoDB" id="8251179at2759"/>